<proteinExistence type="predicted"/>
<keyword evidence="2" id="KW-1185">Reference proteome</keyword>
<gene>
    <name evidence="1" type="ORF">SCP_0806310</name>
</gene>
<dbReference type="GeneID" id="38783024"/>
<evidence type="ECO:0000313" key="1">
    <source>
        <dbReference type="EMBL" id="GBE86107.1"/>
    </source>
</evidence>
<evidence type="ECO:0000313" key="2">
    <source>
        <dbReference type="Proteomes" id="UP000287166"/>
    </source>
</evidence>
<dbReference type="InParanoid" id="A0A401GV41"/>
<comment type="caution">
    <text evidence="1">The sequence shown here is derived from an EMBL/GenBank/DDBJ whole genome shotgun (WGS) entry which is preliminary data.</text>
</comment>
<reference evidence="1 2" key="1">
    <citation type="journal article" date="2018" name="Sci. Rep.">
        <title>Genome sequence of the cauliflower mushroom Sparassis crispa (Hanabiratake) and its association with beneficial usage.</title>
        <authorList>
            <person name="Kiyama R."/>
            <person name="Furutani Y."/>
            <person name="Kawaguchi K."/>
            <person name="Nakanishi T."/>
        </authorList>
    </citation>
    <scope>NUCLEOTIDE SEQUENCE [LARGE SCALE GENOMIC DNA]</scope>
</reference>
<dbReference type="EMBL" id="BFAD01000008">
    <property type="protein sequence ID" value="GBE86107.1"/>
    <property type="molecule type" value="Genomic_DNA"/>
</dbReference>
<name>A0A401GV41_9APHY</name>
<protein>
    <submittedName>
        <fullName evidence="1">Uncharacterized protein</fullName>
    </submittedName>
</protein>
<organism evidence="1 2">
    <name type="scientific">Sparassis crispa</name>
    <dbReference type="NCBI Taxonomy" id="139825"/>
    <lineage>
        <taxon>Eukaryota</taxon>
        <taxon>Fungi</taxon>
        <taxon>Dikarya</taxon>
        <taxon>Basidiomycota</taxon>
        <taxon>Agaricomycotina</taxon>
        <taxon>Agaricomycetes</taxon>
        <taxon>Polyporales</taxon>
        <taxon>Sparassidaceae</taxon>
        <taxon>Sparassis</taxon>
    </lineage>
</organism>
<dbReference type="RefSeq" id="XP_027617020.1">
    <property type="nucleotide sequence ID" value="XM_027761219.1"/>
</dbReference>
<dbReference type="AlphaFoldDB" id="A0A401GV41"/>
<sequence length="250" mass="28037">MSAREKNQSIPPETFAAGQVLRLAQYDVPGKIFSGHLPARPAVLGRIGLLTQVTGDETYEESVAFAKLVLQNQCAVSSEIRMFVAQLWQHQEKCAQKKRICRLSKTGPPVSYEVLCLRACKTIFMDASSILSLLGGHSFHRDYRRGPAPARHTQRLEVHSEEQAHLHRRRIDASIALRTHAGACDNGASSINHVNLVLDKNNCRRFNTRGDLYLAAVFQDSFRQLALWYGRGSIDSSLYTLPHRIPNPLH</sequence>
<accession>A0A401GV41</accession>
<dbReference type="Proteomes" id="UP000287166">
    <property type="component" value="Unassembled WGS sequence"/>
</dbReference>